<feature type="transmembrane region" description="Helical" evidence="7">
    <location>
        <begin position="88"/>
        <end position="106"/>
    </location>
</feature>
<evidence type="ECO:0000256" key="1">
    <source>
        <dbReference type="ARBA" id="ARBA00004651"/>
    </source>
</evidence>
<reference evidence="10" key="1">
    <citation type="submission" date="2019-09" db="EMBL/GenBank/DDBJ databases">
        <title>Mumia zhuanghuii sp. nov. isolated from the intestinal contents of plateau pika (Ochotona curzoniae) in the Qinghai-Tibet plateau of China.</title>
        <authorList>
            <person name="Tian Z."/>
        </authorList>
    </citation>
    <scope>NUCLEOTIDE SEQUENCE [LARGE SCALE GENOMIC DNA]</scope>
    <source>
        <strain evidence="10">L-031</strain>
    </source>
</reference>
<evidence type="ECO:0000259" key="8">
    <source>
        <dbReference type="Pfam" id="PF01757"/>
    </source>
</evidence>
<feature type="transmembrane region" description="Helical" evidence="7">
    <location>
        <begin position="289"/>
        <end position="308"/>
    </location>
</feature>
<keyword evidence="6 7" id="KW-0472">Membrane</keyword>
<feature type="transmembrane region" description="Helical" evidence="7">
    <location>
        <begin position="255"/>
        <end position="277"/>
    </location>
</feature>
<keyword evidence="10" id="KW-1185">Reference proteome</keyword>
<evidence type="ECO:0000256" key="6">
    <source>
        <dbReference type="ARBA" id="ARBA00023136"/>
    </source>
</evidence>
<dbReference type="GO" id="GO:0009246">
    <property type="term" value="P:enterobacterial common antigen biosynthetic process"/>
    <property type="evidence" value="ECO:0007669"/>
    <property type="project" value="TreeGrafter"/>
</dbReference>
<dbReference type="PANTHER" id="PTHR40074:SF2">
    <property type="entry name" value="O-ACETYLTRANSFERASE WECH"/>
    <property type="match status" value="1"/>
</dbReference>
<accession>A0A5J6L108</accession>
<feature type="transmembrane region" description="Helical" evidence="7">
    <location>
        <begin position="199"/>
        <end position="218"/>
    </location>
</feature>
<evidence type="ECO:0000256" key="4">
    <source>
        <dbReference type="ARBA" id="ARBA00022692"/>
    </source>
</evidence>
<evidence type="ECO:0000313" key="10">
    <source>
        <dbReference type="Proteomes" id="UP000325516"/>
    </source>
</evidence>
<gene>
    <name evidence="9" type="ORF">F6J85_02910</name>
</gene>
<feature type="transmembrane region" description="Helical" evidence="7">
    <location>
        <begin position="126"/>
        <end position="142"/>
    </location>
</feature>
<evidence type="ECO:0000256" key="2">
    <source>
        <dbReference type="ARBA" id="ARBA00007400"/>
    </source>
</evidence>
<keyword evidence="9" id="KW-0808">Transferase</keyword>
<comment type="subcellular location">
    <subcellularLocation>
        <location evidence="1">Cell membrane</location>
        <topology evidence="1">Multi-pass membrane protein</topology>
    </subcellularLocation>
</comment>
<evidence type="ECO:0000256" key="7">
    <source>
        <dbReference type="SAM" id="Phobius"/>
    </source>
</evidence>
<dbReference type="AlphaFoldDB" id="A0A5J6L108"/>
<dbReference type="GO" id="GO:0016413">
    <property type="term" value="F:O-acetyltransferase activity"/>
    <property type="evidence" value="ECO:0007669"/>
    <property type="project" value="TreeGrafter"/>
</dbReference>
<evidence type="ECO:0000313" key="9">
    <source>
        <dbReference type="EMBL" id="QEW02151.1"/>
    </source>
</evidence>
<evidence type="ECO:0000256" key="5">
    <source>
        <dbReference type="ARBA" id="ARBA00022989"/>
    </source>
</evidence>
<organism evidence="9 10">
    <name type="scientific">Microbacterium lushaniae</name>
    <dbReference type="NCBI Taxonomy" id="2614639"/>
    <lineage>
        <taxon>Bacteria</taxon>
        <taxon>Bacillati</taxon>
        <taxon>Actinomycetota</taxon>
        <taxon>Actinomycetes</taxon>
        <taxon>Micrococcales</taxon>
        <taxon>Microbacteriaceae</taxon>
        <taxon>Microbacterium</taxon>
    </lineage>
</organism>
<feature type="domain" description="Acyltransferase 3" evidence="8">
    <location>
        <begin position="13"/>
        <end position="305"/>
    </location>
</feature>
<feature type="transmembrane region" description="Helical" evidence="7">
    <location>
        <begin position="224"/>
        <end position="243"/>
    </location>
</feature>
<dbReference type="Pfam" id="PF01757">
    <property type="entry name" value="Acyl_transf_3"/>
    <property type="match status" value="1"/>
</dbReference>
<keyword evidence="4 7" id="KW-0812">Transmembrane</keyword>
<feature type="transmembrane region" description="Helical" evidence="7">
    <location>
        <begin position="17"/>
        <end position="35"/>
    </location>
</feature>
<feature type="transmembrane region" description="Helical" evidence="7">
    <location>
        <begin position="149"/>
        <end position="165"/>
    </location>
</feature>
<dbReference type="RefSeq" id="WP_150923751.1">
    <property type="nucleotide sequence ID" value="NZ_CP044232.1"/>
</dbReference>
<dbReference type="EMBL" id="CP044232">
    <property type="protein sequence ID" value="QEW02151.1"/>
    <property type="molecule type" value="Genomic_DNA"/>
</dbReference>
<dbReference type="PANTHER" id="PTHR40074">
    <property type="entry name" value="O-ACETYLTRANSFERASE WECH"/>
    <property type="match status" value="1"/>
</dbReference>
<evidence type="ECO:0000256" key="3">
    <source>
        <dbReference type="ARBA" id="ARBA00022475"/>
    </source>
</evidence>
<proteinExistence type="inferred from homology"/>
<dbReference type="InterPro" id="IPR002656">
    <property type="entry name" value="Acyl_transf_3_dom"/>
</dbReference>
<protein>
    <submittedName>
        <fullName evidence="9">Acyltransferase</fullName>
    </submittedName>
</protein>
<dbReference type="GO" id="GO:0005886">
    <property type="term" value="C:plasma membrane"/>
    <property type="evidence" value="ECO:0007669"/>
    <property type="project" value="UniProtKB-SubCell"/>
</dbReference>
<keyword evidence="5 7" id="KW-1133">Transmembrane helix</keyword>
<feature type="transmembrane region" description="Helical" evidence="7">
    <location>
        <begin position="47"/>
        <end position="68"/>
    </location>
</feature>
<sequence length="336" mass="37296">MNAAVQQTKKRDGSLDLMRGLAIMLVILFHASTVLRADMDVPSWLQTFNAVFAPVRMPAMVFLSGLLVAPSIKKGTAPYLTGKARRILWPYVLWSVGFVVLLAVAAPEKYSLSRLVTVPIDPVEHLWFLYYLMGYYFVALLTLRMRAEVIAGAFLVVNVIGSVTGLSDLQIFGFLGCFFFMGVACSWHPEGLVFLLRQGWAAILGAACLICMVALGLVAGEVRYFWYLAPFVFFLVVAGLRLARKLSPQRWTTPFKYLGVESLVFYIAHYPVMIIVANLAKRASDNGPLLVIIVIAAGFLIPWGLSAVTRRVPVTRWIFEFHPSTARARSASRLPS</sequence>
<dbReference type="Proteomes" id="UP000325516">
    <property type="component" value="Chromosome"/>
</dbReference>
<dbReference type="KEGG" id="mlz:F6J85_02910"/>
<name>A0A5J6L108_9MICO</name>
<comment type="similarity">
    <text evidence="2">Belongs to the acyltransferase 3 family.</text>
</comment>
<keyword evidence="3" id="KW-1003">Cell membrane</keyword>
<keyword evidence="9" id="KW-0012">Acyltransferase</keyword>